<protein>
    <submittedName>
        <fullName evidence="1">Uncharacterized protein</fullName>
    </submittedName>
</protein>
<comment type="caution">
    <text evidence="1">The sequence shown here is derived from an EMBL/GenBank/DDBJ whole genome shotgun (WGS) entry which is preliminary data.</text>
</comment>
<dbReference type="EMBL" id="JACEGQ020000002">
    <property type="protein sequence ID" value="KAH8515141.1"/>
    <property type="molecule type" value="Genomic_DNA"/>
</dbReference>
<proteinExistence type="predicted"/>
<dbReference type="AlphaFoldDB" id="A0A8T2ZD00"/>
<sequence length="160" mass="17892">MAVKVTIIAIVSNNLDIGVIKKSYSELSSPALRFLGCLDATLESVDFVSVEDNTLVVISGVIYTICDPQERLASMVTIMARSPVHRQSQFYDNKEEQNLKQVEDCVEETLSQVSSRYPTATDWQALWVSCLWLWLSLSRSRGLYCIGCNRGVPGKQSETH</sequence>
<organism evidence="1 2">
    <name type="scientific">Populus deltoides</name>
    <name type="common">Eastern poplar</name>
    <name type="synonym">Eastern cottonwood</name>
    <dbReference type="NCBI Taxonomy" id="3696"/>
    <lineage>
        <taxon>Eukaryota</taxon>
        <taxon>Viridiplantae</taxon>
        <taxon>Streptophyta</taxon>
        <taxon>Embryophyta</taxon>
        <taxon>Tracheophyta</taxon>
        <taxon>Spermatophyta</taxon>
        <taxon>Magnoliopsida</taxon>
        <taxon>eudicotyledons</taxon>
        <taxon>Gunneridae</taxon>
        <taxon>Pentapetalae</taxon>
        <taxon>rosids</taxon>
        <taxon>fabids</taxon>
        <taxon>Malpighiales</taxon>
        <taxon>Salicaceae</taxon>
        <taxon>Saliceae</taxon>
        <taxon>Populus</taxon>
    </lineage>
</organism>
<dbReference type="Proteomes" id="UP000807159">
    <property type="component" value="Chromosome 2"/>
</dbReference>
<gene>
    <name evidence="1" type="ORF">H0E87_003843</name>
</gene>
<accession>A0A8T2ZD00</accession>
<name>A0A8T2ZD00_POPDE</name>
<keyword evidence="2" id="KW-1185">Reference proteome</keyword>
<evidence type="ECO:0000313" key="1">
    <source>
        <dbReference type="EMBL" id="KAH8515141.1"/>
    </source>
</evidence>
<reference evidence="1" key="1">
    <citation type="journal article" date="2021" name="J. Hered.">
        <title>Genome Assembly of Salicaceae Populus deltoides (Eastern Cottonwood) I-69 Based on Nanopore Sequencing and Hi-C Technologies.</title>
        <authorList>
            <person name="Bai S."/>
            <person name="Wu H."/>
            <person name="Zhang J."/>
            <person name="Pan Z."/>
            <person name="Zhao W."/>
            <person name="Li Z."/>
            <person name="Tong C."/>
        </authorList>
    </citation>
    <scope>NUCLEOTIDE SEQUENCE</scope>
    <source>
        <tissue evidence="1">Leaf</tissue>
    </source>
</reference>
<evidence type="ECO:0000313" key="2">
    <source>
        <dbReference type="Proteomes" id="UP000807159"/>
    </source>
</evidence>